<dbReference type="OrthoDB" id="1490880at2"/>
<sequence>MSLLKNIARTGYIAKGCIYLVTGVLTFMAAINIGGQKAGKEEVLGFIRKQELGSTLLILLSIGLLCYATWRFAQAFVDPQKRHGKPKNKGQRFALFISGITYVGLAGLAVLAAGGSIGNSGIKNSSILTTALGLWILAGIGLIFIGRGVYQITRLFKTNFIRKFDLDSMTDEKKRKTIKNSAYLGMSARAVIFLTIGYFALKGAITANLNEIKDTSDVFSFIETSFWGSFQLGIVALGFICYAIYMFLSAKYRSF</sequence>
<feature type="transmembrane region" description="Helical" evidence="1">
    <location>
        <begin position="12"/>
        <end position="33"/>
    </location>
</feature>
<evidence type="ECO:0000313" key="3">
    <source>
        <dbReference type="EMBL" id="RKS53198.1"/>
    </source>
</evidence>
<gene>
    <name evidence="3" type="ORF">BC962_1447</name>
</gene>
<evidence type="ECO:0000259" key="2">
    <source>
        <dbReference type="Pfam" id="PF06724"/>
    </source>
</evidence>
<dbReference type="Proteomes" id="UP000276282">
    <property type="component" value="Unassembled WGS sequence"/>
</dbReference>
<organism evidence="3 4">
    <name type="scientific">Gillisia mitskevichiae</name>
    <dbReference type="NCBI Taxonomy" id="270921"/>
    <lineage>
        <taxon>Bacteria</taxon>
        <taxon>Pseudomonadati</taxon>
        <taxon>Bacteroidota</taxon>
        <taxon>Flavobacteriia</taxon>
        <taxon>Flavobacteriales</taxon>
        <taxon>Flavobacteriaceae</taxon>
        <taxon>Gillisia</taxon>
    </lineage>
</organism>
<feature type="transmembrane region" description="Helical" evidence="1">
    <location>
        <begin position="127"/>
        <end position="150"/>
    </location>
</feature>
<feature type="domain" description="DUF1206" evidence="2">
    <location>
        <begin position="184"/>
        <end position="253"/>
    </location>
</feature>
<dbReference type="InterPro" id="IPR009597">
    <property type="entry name" value="DUF1206"/>
</dbReference>
<accession>A0A495PUQ7</accession>
<dbReference type="Pfam" id="PF06724">
    <property type="entry name" value="DUF1206"/>
    <property type="match status" value="2"/>
</dbReference>
<keyword evidence="1" id="KW-0472">Membrane</keyword>
<dbReference type="RefSeq" id="WP_121345277.1">
    <property type="nucleotide sequence ID" value="NZ_RBLG01000002.1"/>
</dbReference>
<feature type="transmembrane region" description="Helical" evidence="1">
    <location>
        <begin position="93"/>
        <end position="115"/>
    </location>
</feature>
<dbReference type="AlphaFoldDB" id="A0A495PUQ7"/>
<evidence type="ECO:0000313" key="4">
    <source>
        <dbReference type="Proteomes" id="UP000276282"/>
    </source>
</evidence>
<reference evidence="3 4" key="1">
    <citation type="submission" date="2018-10" db="EMBL/GenBank/DDBJ databases">
        <title>Genomic Encyclopedia of Archaeal and Bacterial Type Strains, Phase II (KMG-II): from individual species to whole genera.</title>
        <authorList>
            <person name="Goeker M."/>
        </authorList>
    </citation>
    <scope>NUCLEOTIDE SEQUENCE [LARGE SCALE GENOMIC DNA]</scope>
    <source>
        <strain evidence="3 4">DSM 19839</strain>
    </source>
</reference>
<comment type="caution">
    <text evidence="3">The sequence shown here is derived from an EMBL/GenBank/DDBJ whole genome shotgun (WGS) entry which is preliminary data.</text>
</comment>
<feature type="transmembrane region" description="Helical" evidence="1">
    <location>
        <begin position="53"/>
        <end position="73"/>
    </location>
</feature>
<proteinExistence type="predicted"/>
<dbReference type="EMBL" id="RBLG01000002">
    <property type="protein sequence ID" value="RKS53198.1"/>
    <property type="molecule type" value="Genomic_DNA"/>
</dbReference>
<protein>
    <submittedName>
        <fullName evidence="3">Uncharacterized protein DUF1206</fullName>
    </submittedName>
</protein>
<keyword evidence="1" id="KW-1133">Transmembrane helix</keyword>
<evidence type="ECO:0000256" key="1">
    <source>
        <dbReference type="SAM" id="Phobius"/>
    </source>
</evidence>
<feature type="domain" description="DUF1206" evidence="2">
    <location>
        <begin position="11"/>
        <end position="77"/>
    </location>
</feature>
<keyword evidence="1" id="KW-0812">Transmembrane</keyword>
<keyword evidence="4" id="KW-1185">Reference proteome</keyword>
<feature type="transmembrane region" description="Helical" evidence="1">
    <location>
        <begin position="226"/>
        <end position="248"/>
    </location>
</feature>
<name>A0A495PUQ7_9FLAO</name>
<feature type="transmembrane region" description="Helical" evidence="1">
    <location>
        <begin position="182"/>
        <end position="201"/>
    </location>
</feature>